<name>A0A7W9BDL2_9SPHN</name>
<evidence type="ECO:0000256" key="5">
    <source>
        <dbReference type="SAM" id="MobiDB-lite"/>
    </source>
</evidence>
<evidence type="ECO:0000256" key="3">
    <source>
        <dbReference type="ARBA" id="ARBA00022448"/>
    </source>
</evidence>
<dbReference type="GO" id="GO:0030313">
    <property type="term" value="C:cell envelope"/>
    <property type="evidence" value="ECO:0007669"/>
    <property type="project" value="UniProtKB-SubCell"/>
</dbReference>
<feature type="region of interest" description="Disordered" evidence="5">
    <location>
        <begin position="160"/>
        <end position="195"/>
    </location>
</feature>
<dbReference type="SUPFAM" id="SSF53850">
    <property type="entry name" value="Periplasmic binding protein-like II"/>
    <property type="match status" value="1"/>
</dbReference>
<dbReference type="InterPro" id="IPR000914">
    <property type="entry name" value="SBP_5_dom"/>
</dbReference>
<keyword evidence="4" id="KW-0732">Signal</keyword>
<dbReference type="RefSeq" id="WP_184057458.1">
    <property type="nucleotide sequence ID" value="NZ_JACIJK010000006.1"/>
</dbReference>
<protein>
    <submittedName>
        <fullName evidence="7">Peptide/nickel transport system substrate-binding protein</fullName>
    </submittedName>
</protein>
<dbReference type="Gene3D" id="3.10.105.10">
    <property type="entry name" value="Dipeptide-binding Protein, Domain 3"/>
    <property type="match status" value="1"/>
</dbReference>
<comment type="caution">
    <text evidence="7">The sequence shown here is derived from an EMBL/GenBank/DDBJ whole genome shotgun (WGS) entry which is preliminary data.</text>
</comment>
<dbReference type="PANTHER" id="PTHR30290">
    <property type="entry name" value="PERIPLASMIC BINDING COMPONENT OF ABC TRANSPORTER"/>
    <property type="match status" value="1"/>
</dbReference>
<organism evidence="7 8">
    <name type="scientific">Sphingomonas aerophila</name>
    <dbReference type="NCBI Taxonomy" id="1344948"/>
    <lineage>
        <taxon>Bacteria</taxon>
        <taxon>Pseudomonadati</taxon>
        <taxon>Pseudomonadota</taxon>
        <taxon>Alphaproteobacteria</taxon>
        <taxon>Sphingomonadales</taxon>
        <taxon>Sphingomonadaceae</taxon>
        <taxon>Sphingomonas</taxon>
    </lineage>
</organism>
<dbReference type="GO" id="GO:0015833">
    <property type="term" value="P:peptide transport"/>
    <property type="evidence" value="ECO:0007669"/>
    <property type="project" value="TreeGrafter"/>
</dbReference>
<dbReference type="Gene3D" id="3.90.76.10">
    <property type="entry name" value="Dipeptide-binding Protein, Domain 1"/>
    <property type="match status" value="1"/>
</dbReference>
<feature type="domain" description="Solute-binding protein family 5" evidence="6">
    <location>
        <begin position="57"/>
        <end position="362"/>
    </location>
</feature>
<dbReference type="GO" id="GO:1904680">
    <property type="term" value="F:peptide transmembrane transporter activity"/>
    <property type="evidence" value="ECO:0007669"/>
    <property type="project" value="TreeGrafter"/>
</dbReference>
<dbReference type="Proteomes" id="UP000546200">
    <property type="component" value="Unassembled WGS sequence"/>
</dbReference>
<accession>A0A7W9BDL2</accession>
<evidence type="ECO:0000313" key="7">
    <source>
        <dbReference type="EMBL" id="MBB5715275.1"/>
    </source>
</evidence>
<dbReference type="Pfam" id="PF00496">
    <property type="entry name" value="SBP_bac_5"/>
    <property type="match status" value="1"/>
</dbReference>
<evidence type="ECO:0000256" key="2">
    <source>
        <dbReference type="ARBA" id="ARBA00005695"/>
    </source>
</evidence>
<evidence type="ECO:0000256" key="1">
    <source>
        <dbReference type="ARBA" id="ARBA00004418"/>
    </source>
</evidence>
<sequence>MLATGCDRRADTGAVVVSAIGSPPTLANPDLRAIDEPSRALIDATAQGLVRFDAAGQIEPGLAERWTVIDDGMTYIFRLRRATWSDGRPVSAEEVAARLKRHVAPTSRNPLVPFLSAIDDVVVMTPEVIEVRLTRPRPDLLNLFAQPEMALLRTRPVSGSGPFRMVQPGPSPLLRPAVDPDRDEADEADRGARPERDVRLIGERAALAVTRFAAKRSDMVTGGRFSDWPLLSAAGVAPANIKVDPAAGLFGLAFTSRDGLLADAGARDAISASIDRTAVLKSVRSQWLPTETLLPDQLDSATPPSVPAWVALPLAQRRQAAAALVRAWGKPVRLRISLPAGPGATLLFTQLATNLAAIGIAADRVAADAPAELRLIDEVAPYDSGRWYLQTACAPCGPEASAALEAARLAPTLPERSRQVAVADATLTRDAAFIPLGRPLRWSLVALRLRLWTANARAAHPLNRLRLDTR</sequence>
<comment type="similarity">
    <text evidence="2">Belongs to the bacterial solute-binding protein 5 family.</text>
</comment>
<keyword evidence="8" id="KW-1185">Reference proteome</keyword>
<reference evidence="7 8" key="1">
    <citation type="submission" date="2020-08" db="EMBL/GenBank/DDBJ databases">
        <title>Genomic Encyclopedia of Type Strains, Phase IV (KMG-IV): sequencing the most valuable type-strain genomes for metagenomic binning, comparative biology and taxonomic classification.</title>
        <authorList>
            <person name="Goeker M."/>
        </authorList>
    </citation>
    <scope>NUCLEOTIDE SEQUENCE [LARGE SCALE GENOMIC DNA]</scope>
    <source>
        <strain evidence="7 8">DSM 100044</strain>
    </source>
</reference>
<gene>
    <name evidence="7" type="ORF">FHS94_002121</name>
</gene>
<proteinExistence type="inferred from homology"/>
<dbReference type="AlphaFoldDB" id="A0A7W9BDL2"/>
<dbReference type="PANTHER" id="PTHR30290:SF10">
    <property type="entry name" value="PERIPLASMIC OLIGOPEPTIDE-BINDING PROTEIN-RELATED"/>
    <property type="match status" value="1"/>
</dbReference>
<evidence type="ECO:0000256" key="4">
    <source>
        <dbReference type="ARBA" id="ARBA00022729"/>
    </source>
</evidence>
<comment type="subcellular location">
    <subcellularLocation>
        <location evidence="1">Periplasm</location>
    </subcellularLocation>
</comment>
<dbReference type="InterPro" id="IPR039424">
    <property type="entry name" value="SBP_5"/>
</dbReference>
<keyword evidence="3" id="KW-0813">Transport</keyword>
<evidence type="ECO:0000259" key="6">
    <source>
        <dbReference type="Pfam" id="PF00496"/>
    </source>
</evidence>
<dbReference type="EMBL" id="JACIJK010000006">
    <property type="protein sequence ID" value="MBB5715275.1"/>
    <property type="molecule type" value="Genomic_DNA"/>
</dbReference>
<evidence type="ECO:0000313" key="8">
    <source>
        <dbReference type="Proteomes" id="UP000546200"/>
    </source>
</evidence>